<protein>
    <submittedName>
        <fullName evidence="2">Uncharacterized protein</fullName>
    </submittedName>
</protein>
<dbReference type="EMBL" id="CAJOBR010002118">
    <property type="protein sequence ID" value="CAF4658054.1"/>
    <property type="molecule type" value="Genomic_DNA"/>
</dbReference>
<dbReference type="Proteomes" id="UP000663848">
    <property type="component" value="Unassembled WGS sequence"/>
</dbReference>
<dbReference type="InterPro" id="IPR013320">
    <property type="entry name" value="ConA-like_dom_sf"/>
</dbReference>
<evidence type="ECO:0000313" key="2">
    <source>
        <dbReference type="EMBL" id="CAF4658054.1"/>
    </source>
</evidence>
<name>A0A821G159_9BILA</name>
<comment type="caution">
    <text evidence="2">The sequence shown here is derived from an EMBL/GenBank/DDBJ whole genome shotgun (WGS) entry which is preliminary data.</text>
</comment>
<reference evidence="2" key="1">
    <citation type="submission" date="2021-02" db="EMBL/GenBank/DDBJ databases">
        <authorList>
            <person name="Nowell W R."/>
        </authorList>
    </citation>
    <scope>NUCLEOTIDE SEQUENCE</scope>
</reference>
<dbReference type="Gene3D" id="2.60.120.200">
    <property type="match status" value="2"/>
</dbReference>
<proteinExistence type="predicted"/>
<evidence type="ECO:0000313" key="1">
    <source>
        <dbReference type="EMBL" id="CAF3763527.1"/>
    </source>
</evidence>
<sequence>MNGVIECSRTGAGPFLASRGAITIGAINNTGAATPAYFWNGLIDQVSYVSRAKNSTEVLSDATLVAYYSFDTGLTYIDSGPNGINGTAGGSVSSITGRVNQALRFNAAGILDLKTSGGGMLLYMSSYANAAGWCVPFVGLNSLGNIISQGWSSIGAMVVTGPILQVNVWTHIVSSYSSTNGVRLWVNGALIGATGGFSYSSSGLPNSITIAADFSWFYSCAQGSISLGQFYGAIDELRVYSRELSSSDIYALANP</sequence>
<dbReference type="AlphaFoldDB" id="A0A821G159"/>
<gene>
    <name evidence="1" type="ORF">GRG538_LOCUS32085</name>
    <name evidence="2" type="ORF">QYT958_LOCUS15318</name>
</gene>
<dbReference type="EMBL" id="CAJNYT010005638">
    <property type="protein sequence ID" value="CAF3763527.1"/>
    <property type="molecule type" value="Genomic_DNA"/>
</dbReference>
<dbReference type="Proteomes" id="UP000663872">
    <property type="component" value="Unassembled WGS sequence"/>
</dbReference>
<accession>A0A821G159</accession>
<dbReference type="Pfam" id="PF13385">
    <property type="entry name" value="Laminin_G_3"/>
    <property type="match status" value="1"/>
</dbReference>
<evidence type="ECO:0000313" key="3">
    <source>
        <dbReference type="Proteomes" id="UP000663848"/>
    </source>
</evidence>
<dbReference type="SUPFAM" id="SSF49899">
    <property type="entry name" value="Concanavalin A-like lectins/glucanases"/>
    <property type="match status" value="1"/>
</dbReference>
<organism evidence="2 3">
    <name type="scientific">Rotaria socialis</name>
    <dbReference type="NCBI Taxonomy" id="392032"/>
    <lineage>
        <taxon>Eukaryota</taxon>
        <taxon>Metazoa</taxon>
        <taxon>Spiralia</taxon>
        <taxon>Gnathifera</taxon>
        <taxon>Rotifera</taxon>
        <taxon>Eurotatoria</taxon>
        <taxon>Bdelloidea</taxon>
        <taxon>Philodinida</taxon>
        <taxon>Philodinidae</taxon>
        <taxon>Rotaria</taxon>
    </lineage>
</organism>